<dbReference type="STRING" id="1799789.AX660_09965"/>
<dbReference type="OrthoDB" id="8558006at2"/>
<feature type="transmembrane region" description="Helical" evidence="4">
    <location>
        <begin position="248"/>
        <end position="269"/>
    </location>
</feature>
<evidence type="ECO:0000256" key="4">
    <source>
        <dbReference type="SAM" id="Phobius"/>
    </source>
</evidence>
<reference evidence="7" key="1">
    <citation type="submission" date="2016-02" db="EMBL/GenBank/DDBJ databases">
        <authorList>
            <person name="Schultz-Johansen M."/>
            <person name="Glaring M.A."/>
            <person name="Bech P.K."/>
            <person name="Stougaard P."/>
        </authorList>
    </citation>
    <scope>NUCLEOTIDE SEQUENCE [LARGE SCALE GENOMIC DNA]</scope>
    <source>
        <strain evidence="7">S66</strain>
    </source>
</reference>
<feature type="transmembrane region" description="Helical" evidence="4">
    <location>
        <begin position="336"/>
        <end position="356"/>
    </location>
</feature>
<protein>
    <submittedName>
        <fullName evidence="6">ABC transporter permease</fullName>
    </submittedName>
</protein>
<dbReference type="InterPro" id="IPR011701">
    <property type="entry name" value="MFS"/>
</dbReference>
<name>A0A136A511_9ALTE</name>
<dbReference type="PANTHER" id="PTHR23534">
    <property type="entry name" value="MFS PERMEASE"/>
    <property type="match status" value="1"/>
</dbReference>
<evidence type="ECO:0000256" key="1">
    <source>
        <dbReference type="ARBA" id="ARBA00022692"/>
    </source>
</evidence>
<dbReference type="GO" id="GO:0022857">
    <property type="term" value="F:transmembrane transporter activity"/>
    <property type="evidence" value="ECO:0007669"/>
    <property type="project" value="InterPro"/>
</dbReference>
<feature type="transmembrane region" description="Helical" evidence="4">
    <location>
        <begin position="362"/>
        <end position="382"/>
    </location>
</feature>
<proteinExistence type="predicted"/>
<dbReference type="AlphaFoldDB" id="A0A136A511"/>
<feature type="transmembrane region" description="Helical" evidence="4">
    <location>
        <begin position="98"/>
        <end position="117"/>
    </location>
</feature>
<accession>A0A136A511</accession>
<feature type="transmembrane region" description="Helical" evidence="4">
    <location>
        <begin position="276"/>
        <end position="294"/>
    </location>
</feature>
<evidence type="ECO:0000313" key="6">
    <source>
        <dbReference type="EMBL" id="KXI30296.1"/>
    </source>
</evidence>
<feature type="transmembrane region" description="Helical" evidence="4">
    <location>
        <begin position="209"/>
        <end position="228"/>
    </location>
</feature>
<dbReference type="Pfam" id="PF07690">
    <property type="entry name" value="MFS_1"/>
    <property type="match status" value="1"/>
</dbReference>
<keyword evidence="1 4" id="KW-0812">Transmembrane</keyword>
<feature type="domain" description="Major facilitator superfamily (MFS) profile" evidence="5">
    <location>
        <begin position="208"/>
        <end position="396"/>
    </location>
</feature>
<evidence type="ECO:0000259" key="5">
    <source>
        <dbReference type="PROSITE" id="PS50850"/>
    </source>
</evidence>
<keyword evidence="3 4" id="KW-0472">Membrane</keyword>
<dbReference type="InterPro" id="IPR036259">
    <property type="entry name" value="MFS_trans_sf"/>
</dbReference>
<feature type="transmembrane region" description="Helical" evidence="4">
    <location>
        <begin position="129"/>
        <end position="147"/>
    </location>
</feature>
<dbReference type="PANTHER" id="PTHR23534:SF1">
    <property type="entry name" value="MAJOR FACILITATOR SUPERFAMILY PROTEIN"/>
    <property type="match status" value="1"/>
</dbReference>
<dbReference type="Gene3D" id="1.20.1250.20">
    <property type="entry name" value="MFS general substrate transporter like domains"/>
    <property type="match status" value="1"/>
</dbReference>
<evidence type="ECO:0000256" key="3">
    <source>
        <dbReference type="ARBA" id="ARBA00023136"/>
    </source>
</evidence>
<gene>
    <name evidence="6" type="ORF">AX660_09965</name>
</gene>
<feature type="transmembrane region" description="Helical" evidence="4">
    <location>
        <begin position="73"/>
        <end position="92"/>
    </location>
</feature>
<feature type="transmembrane region" description="Helical" evidence="4">
    <location>
        <begin position="300"/>
        <end position="324"/>
    </location>
</feature>
<dbReference type="EMBL" id="LSNE01000003">
    <property type="protein sequence ID" value="KXI30296.1"/>
    <property type="molecule type" value="Genomic_DNA"/>
</dbReference>
<organism evidence="6 7">
    <name type="scientific">Paraglaciecola hydrolytica</name>
    <dbReference type="NCBI Taxonomy" id="1799789"/>
    <lineage>
        <taxon>Bacteria</taxon>
        <taxon>Pseudomonadati</taxon>
        <taxon>Pseudomonadota</taxon>
        <taxon>Gammaproteobacteria</taxon>
        <taxon>Alteromonadales</taxon>
        <taxon>Alteromonadaceae</taxon>
        <taxon>Paraglaciecola</taxon>
    </lineage>
</organism>
<dbReference type="Proteomes" id="UP000070299">
    <property type="component" value="Unassembled WGS sequence"/>
</dbReference>
<feature type="transmembrane region" description="Helical" evidence="4">
    <location>
        <begin position="167"/>
        <end position="188"/>
    </location>
</feature>
<feature type="transmembrane region" description="Helical" evidence="4">
    <location>
        <begin position="43"/>
        <end position="61"/>
    </location>
</feature>
<evidence type="ECO:0000256" key="2">
    <source>
        <dbReference type="ARBA" id="ARBA00022989"/>
    </source>
</evidence>
<comment type="caution">
    <text evidence="6">The sequence shown here is derived from an EMBL/GenBank/DDBJ whole genome shotgun (WGS) entry which is preliminary data.</text>
</comment>
<keyword evidence="2 4" id="KW-1133">Transmembrane helix</keyword>
<keyword evidence="7" id="KW-1185">Reference proteome</keyword>
<evidence type="ECO:0000313" key="7">
    <source>
        <dbReference type="Proteomes" id="UP000070299"/>
    </source>
</evidence>
<dbReference type="PROSITE" id="PS50850">
    <property type="entry name" value="MFS"/>
    <property type="match status" value="1"/>
</dbReference>
<dbReference type="SUPFAM" id="SSF103473">
    <property type="entry name" value="MFS general substrate transporter"/>
    <property type="match status" value="1"/>
</dbReference>
<sequence>MRAMPANVWLLTLIQALVMCVGTMMVLSGGVLGAQLAPDPKWATLPLAMMIVGVATGVLPLTRLMQHFGRKPVFSALALSSCVACIFAAWSITQQNFSAFTLSGFMLGISTAGFQQIRFAAMESVSPELMPKAASTVLLGGLLAAFIGPELVMLGNRLVTTEFIGGFYLMAGILVLACLLFTATNNTHVAINKQDGTGRPLRIIIKQPVFILAVSASVVGYALMSFIMTATPVHMHVIEHHSLQHTKWVIQSHIFAMFFPSLFSGWLMTKIGVNRVIMLGIAAYILTIVAGLSGGHLLNYWVALVLLGIGWNFLFVGGTVLLAKSYLTAEKFKVQGLNEFMVFGCQALASLSAGLLLNLLGWQGLLVFSLAIVALLVVVVGIQGSKGLFSLKRGVS</sequence>
<dbReference type="InterPro" id="IPR020846">
    <property type="entry name" value="MFS_dom"/>
</dbReference>